<organism evidence="1 2">
    <name type="scientific">Primorskyibacter flagellatus</name>
    <dbReference type="NCBI Taxonomy" id="1387277"/>
    <lineage>
        <taxon>Bacteria</taxon>
        <taxon>Pseudomonadati</taxon>
        <taxon>Pseudomonadota</taxon>
        <taxon>Alphaproteobacteria</taxon>
        <taxon>Rhodobacterales</taxon>
        <taxon>Roseobacteraceae</taxon>
        <taxon>Primorskyibacter</taxon>
    </lineage>
</organism>
<keyword evidence="1" id="KW-0282">Flagellum</keyword>
<reference evidence="1 2" key="1">
    <citation type="submission" date="2017-04" db="EMBL/GenBank/DDBJ databases">
        <authorList>
            <person name="Afonso C.L."/>
            <person name="Miller P.J."/>
            <person name="Scott M.A."/>
            <person name="Spackman E."/>
            <person name="Goraichik I."/>
            <person name="Dimitrov K.M."/>
            <person name="Suarez D.L."/>
            <person name="Swayne D.E."/>
        </authorList>
    </citation>
    <scope>NUCLEOTIDE SEQUENCE [LARGE SCALE GENOMIC DNA]</scope>
    <source>
        <strain evidence="1 2">CGMCC 1.12644</strain>
    </source>
</reference>
<sequence length="125" mass="13280">MNAHMLAQRAYSNSASSTRTARSTEYEIIAKVTHRIRATALKGSAGFAELASALHDNRKLWTALAVDVAGDGNQLPPSLRAQIVYLAEFTQRHTGEVLKGNAGVAPLLQINAAILKGLSNGGAQR</sequence>
<keyword evidence="2" id="KW-1185">Reference proteome</keyword>
<dbReference type="Pfam" id="PF07309">
    <property type="entry name" value="FlaF"/>
    <property type="match status" value="1"/>
</dbReference>
<dbReference type="GO" id="GO:0044781">
    <property type="term" value="P:bacterial-type flagellum organization"/>
    <property type="evidence" value="ECO:0007669"/>
    <property type="project" value="InterPro"/>
</dbReference>
<evidence type="ECO:0000313" key="1">
    <source>
        <dbReference type="EMBL" id="SMD11125.1"/>
    </source>
</evidence>
<gene>
    <name evidence="1" type="ORF">SAMN06295998_13421</name>
</gene>
<dbReference type="EMBL" id="FWYD01000034">
    <property type="protein sequence ID" value="SMD11125.1"/>
    <property type="molecule type" value="Genomic_DNA"/>
</dbReference>
<dbReference type="STRING" id="1387277.SAMN06295998_13421"/>
<keyword evidence="1" id="KW-0966">Cell projection</keyword>
<protein>
    <submittedName>
        <fullName evidence="1">Flagellar protein FlaF</fullName>
    </submittedName>
</protein>
<proteinExistence type="predicted"/>
<dbReference type="InterPro" id="IPR010845">
    <property type="entry name" value="FlaF"/>
</dbReference>
<name>A0A1W2ENA5_9RHOB</name>
<keyword evidence="1" id="KW-0969">Cilium</keyword>
<dbReference type="NCBIfam" id="NF009435">
    <property type="entry name" value="PRK12794.1"/>
    <property type="match status" value="1"/>
</dbReference>
<dbReference type="Proteomes" id="UP000192330">
    <property type="component" value="Unassembled WGS sequence"/>
</dbReference>
<dbReference type="AlphaFoldDB" id="A0A1W2ENA5"/>
<evidence type="ECO:0000313" key="2">
    <source>
        <dbReference type="Proteomes" id="UP000192330"/>
    </source>
</evidence>
<accession>A0A1W2ENA5</accession>